<keyword evidence="3 6" id="KW-0479">Metal-binding</keyword>
<evidence type="ECO:0000256" key="1">
    <source>
        <dbReference type="ARBA" id="ARBA00022603"/>
    </source>
</evidence>
<dbReference type="OrthoDB" id="9803687at2"/>
<feature type="binding site" evidence="6 7">
    <location>
        <position position="288"/>
    </location>
    <ligand>
        <name>Zn(2+)</name>
        <dbReference type="ChEBI" id="CHEBI:29105"/>
    </ligand>
</feature>
<evidence type="ECO:0000256" key="7">
    <source>
        <dbReference type="PROSITE-ProRule" id="PRU00333"/>
    </source>
</evidence>
<dbReference type="RefSeq" id="WP_007554746.1">
    <property type="nucleotide sequence ID" value="NZ_AENT01000024.1"/>
</dbReference>
<dbReference type="GO" id="GO:0033528">
    <property type="term" value="P:S-methylmethionine cycle"/>
    <property type="evidence" value="ECO:0007669"/>
    <property type="project" value="TreeGrafter"/>
</dbReference>
<dbReference type="InterPro" id="IPR051486">
    <property type="entry name" value="Hcy_S-methyltransferase"/>
</dbReference>
<dbReference type="EMBL" id="AENT01000024">
    <property type="protein sequence ID" value="EFR42475.1"/>
    <property type="molecule type" value="Genomic_DNA"/>
</dbReference>
<dbReference type="GO" id="GO:0032259">
    <property type="term" value="P:methylation"/>
    <property type="evidence" value="ECO:0007669"/>
    <property type="project" value="UniProtKB-KW"/>
</dbReference>
<comment type="caution">
    <text evidence="9">The sequence shown here is derived from an EMBL/GenBank/DDBJ whole genome shotgun (WGS) entry which is preliminary data.</text>
</comment>
<feature type="binding site" evidence="6 7">
    <location>
        <position position="289"/>
    </location>
    <ligand>
        <name>Zn(2+)</name>
        <dbReference type="ChEBI" id="CHEBI:29105"/>
    </ligand>
</feature>
<dbReference type="PANTHER" id="PTHR46015">
    <property type="entry name" value="ZGC:172121"/>
    <property type="match status" value="1"/>
</dbReference>
<sequence length="306" mass="34167">MSTIIELLKEKKLLVIDGSFASELEKAGLNLCDSLWSAKALYENPELVTKVHESYFESGAGIAITGSYQAHVQGLLKKGFTHEKAIELIKLSVKLAKKARENCLKKHPERKLAIAAAVGPYGAYLADGSEYVGNYGLSVKELEEFHEEKIEALASENPDFFAFETIPSFDEVRAYVNILKRHENITGWFTFSCKDEKHISEGVEISEVAKFLDKENQVHAIGVNCTKPEYIEPLICEIKKATDKPVAVYPNTGEKYDPVTKTWSGEPVDFIKYAKRWYESGARLIGGCCRTSPDEIKAVCKFAKSI</sequence>
<organism evidence="9 10">
    <name type="scientific">Dialister micraerophilus UPII 345-E</name>
    <dbReference type="NCBI Taxonomy" id="910314"/>
    <lineage>
        <taxon>Bacteria</taxon>
        <taxon>Bacillati</taxon>
        <taxon>Bacillota</taxon>
        <taxon>Negativicutes</taxon>
        <taxon>Veillonellales</taxon>
        <taxon>Veillonellaceae</taxon>
        <taxon>Dialister</taxon>
    </lineage>
</organism>
<dbReference type="InterPro" id="IPR036589">
    <property type="entry name" value="HCY_dom_sf"/>
</dbReference>
<dbReference type="eggNOG" id="COG2040">
    <property type="taxonomic scope" value="Bacteria"/>
</dbReference>
<dbReference type="NCBIfam" id="NF007020">
    <property type="entry name" value="PRK09485.1"/>
    <property type="match status" value="1"/>
</dbReference>
<dbReference type="PROSITE" id="PS50970">
    <property type="entry name" value="HCY"/>
    <property type="match status" value="1"/>
</dbReference>
<dbReference type="FunFam" id="3.20.20.330:FF:000002">
    <property type="entry name" value="Homocysteine S-methyltransferase"/>
    <property type="match status" value="1"/>
</dbReference>
<accession>E4L9H9</accession>
<dbReference type="PIRSF" id="PIRSF037505">
    <property type="entry name" value="Betaine_HMT"/>
    <property type="match status" value="1"/>
</dbReference>
<keyword evidence="1 7" id="KW-0489">Methyltransferase</keyword>
<feature type="binding site" evidence="6 7">
    <location>
        <position position="225"/>
    </location>
    <ligand>
        <name>Zn(2+)</name>
        <dbReference type="ChEBI" id="CHEBI:29105"/>
    </ligand>
</feature>
<evidence type="ECO:0000256" key="4">
    <source>
        <dbReference type="ARBA" id="ARBA00022833"/>
    </source>
</evidence>
<keyword evidence="4 6" id="KW-0862">Zinc</keyword>
<dbReference type="GO" id="GO:0008270">
    <property type="term" value="F:zinc ion binding"/>
    <property type="evidence" value="ECO:0007669"/>
    <property type="project" value="InterPro"/>
</dbReference>
<gene>
    <name evidence="9" type="primary">mmuM</name>
    <name evidence="9" type="ORF">HMPREF9220_0405</name>
</gene>
<evidence type="ECO:0000313" key="10">
    <source>
        <dbReference type="Proteomes" id="UP000004594"/>
    </source>
</evidence>
<dbReference type="GO" id="GO:0009086">
    <property type="term" value="P:methionine biosynthetic process"/>
    <property type="evidence" value="ECO:0007669"/>
    <property type="project" value="InterPro"/>
</dbReference>
<dbReference type="InterPro" id="IPR003726">
    <property type="entry name" value="HCY_dom"/>
</dbReference>
<dbReference type="Pfam" id="PF02574">
    <property type="entry name" value="S-methyl_trans"/>
    <property type="match status" value="1"/>
</dbReference>
<reference evidence="9 10" key="1">
    <citation type="submission" date="2010-11" db="EMBL/GenBank/DDBJ databases">
        <authorList>
            <person name="Durkin A.S."/>
            <person name="Madupu R."/>
            <person name="Torralba M."/>
            <person name="Gillis M."/>
            <person name="Methe B."/>
            <person name="Sutton G."/>
            <person name="Nelson K.E."/>
        </authorList>
    </citation>
    <scope>NUCLEOTIDE SEQUENCE [LARGE SCALE GENOMIC DNA]</scope>
    <source>
        <strain evidence="9 10">UPII 345-E</strain>
    </source>
</reference>
<dbReference type="InterPro" id="IPR017226">
    <property type="entry name" value="BHMT-like"/>
</dbReference>
<keyword evidence="2 7" id="KW-0808">Transferase</keyword>
<dbReference type="Proteomes" id="UP000004594">
    <property type="component" value="Unassembled WGS sequence"/>
</dbReference>
<protein>
    <recommendedName>
        <fullName evidence="5">S-methylmethionine:homocysteine methyltransferase</fullName>
    </recommendedName>
</protein>
<dbReference type="SUPFAM" id="SSF82282">
    <property type="entry name" value="Homocysteine S-methyltransferase"/>
    <property type="match status" value="1"/>
</dbReference>
<dbReference type="Gene3D" id="3.20.20.330">
    <property type="entry name" value="Homocysteine-binding-like domain"/>
    <property type="match status" value="1"/>
</dbReference>
<dbReference type="GO" id="GO:0008898">
    <property type="term" value="F:S-adenosylmethionine-homocysteine S-methyltransferase activity"/>
    <property type="evidence" value="ECO:0007669"/>
    <property type="project" value="TreeGrafter"/>
</dbReference>
<evidence type="ECO:0000313" key="9">
    <source>
        <dbReference type="EMBL" id="EFR42475.1"/>
    </source>
</evidence>
<comment type="cofactor">
    <cofactor evidence="6">
        <name>Zn(2+)</name>
        <dbReference type="ChEBI" id="CHEBI:29105"/>
    </cofactor>
    <text evidence="6">Binds 1 zinc ion per subunit.</text>
</comment>
<evidence type="ECO:0000256" key="2">
    <source>
        <dbReference type="ARBA" id="ARBA00022679"/>
    </source>
</evidence>
<dbReference type="AlphaFoldDB" id="E4L9H9"/>
<evidence type="ECO:0000259" key="8">
    <source>
        <dbReference type="PROSITE" id="PS50970"/>
    </source>
</evidence>
<evidence type="ECO:0000256" key="3">
    <source>
        <dbReference type="ARBA" id="ARBA00022723"/>
    </source>
</evidence>
<dbReference type="PANTHER" id="PTHR46015:SF1">
    <property type="entry name" value="HOMOCYSTEINE S-METHYLTRANSFERASE-LIKE ISOFORM 1"/>
    <property type="match status" value="1"/>
</dbReference>
<name>E4L9H9_9FIRM</name>
<evidence type="ECO:0000256" key="5">
    <source>
        <dbReference type="ARBA" id="ARBA00076752"/>
    </source>
</evidence>
<proteinExistence type="predicted"/>
<evidence type="ECO:0000256" key="6">
    <source>
        <dbReference type="PIRSR" id="PIRSR037505-2"/>
    </source>
</evidence>
<feature type="domain" description="Hcy-binding" evidence="8">
    <location>
        <begin position="2"/>
        <end position="303"/>
    </location>
</feature>